<reference evidence="1" key="1">
    <citation type="submission" date="2021-06" db="EMBL/GenBank/DDBJ databases">
        <authorList>
            <person name="Kallberg Y."/>
            <person name="Tangrot J."/>
            <person name="Rosling A."/>
        </authorList>
    </citation>
    <scope>NUCLEOTIDE SEQUENCE</scope>
    <source>
        <strain evidence="1">28 12/20/2015</strain>
    </source>
</reference>
<dbReference type="EMBL" id="CAJVPW010000473">
    <property type="protein sequence ID" value="CAG8455348.1"/>
    <property type="molecule type" value="Genomic_DNA"/>
</dbReference>
<keyword evidence="2" id="KW-1185">Reference proteome</keyword>
<accession>A0ACA9K6U2</accession>
<protein>
    <submittedName>
        <fullName evidence="1">15271_t:CDS:1</fullName>
    </submittedName>
</protein>
<proteinExistence type="predicted"/>
<evidence type="ECO:0000313" key="1">
    <source>
        <dbReference type="EMBL" id="CAG8455348.1"/>
    </source>
</evidence>
<gene>
    <name evidence="1" type="ORF">SPELUC_LOCUS1010</name>
</gene>
<name>A0ACA9K6U2_9GLOM</name>
<evidence type="ECO:0000313" key="2">
    <source>
        <dbReference type="Proteomes" id="UP000789366"/>
    </source>
</evidence>
<comment type="caution">
    <text evidence="1">The sequence shown here is derived from an EMBL/GenBank/DDBJ whole genome shotgun (WGS) entry which is preliminary data.</text>
</comment>
<dbReference type="Proteomes" id="UP000789366">
    <property type="component" value="Unassembled WGS sequence"/>
</dbReference>
<sequence>MYFDIEINKLSNSTEKTILQNLQKKVYQDNEKDQYFINKDHELFKTLCKIDNVNEFTNKIIKKNYLYKLIKDIFEEDVNNVEKFSKLVDLNDNERTLFKKIRPYIHDYKILDKINNIIEKDDSDVSDEKCVKQNEPRKMKTIFNNIIVPNARPFYMRGTRQVIELTIDINEILKVYKNVILTTDNEISYLKSLLLNNIIKYPYPLYFTLYNYKTERDDNFFINARSITQQHFLDIKIAELESNQQSNEQTKNKLEIQNNELNDVLEKLKVKNTELNEALAELESNQLNERTKIELNKELEKLKVKNGELDEALKLDTLRYFLFYLFNFLSIFHELYKQIITTFISILLFYLITTYFSDLEMICMIL</sequence>
<organism evidence="1 2">
    <name type="scientific">Cetraspora pellucida</name>
    <dbReference type="NCBI Taxonomy" id="1433469"/>
    <lineage>
        <taxon>Eukaryota</taxon>
        <taxon>Fungi</taxon>
        <taxon>Fungi incertae sedis</taxon>
        <taxon>Mucoromycota</taxon>
        <taxon>Glomeromycotina</taxon>
        <taxon>Glomeromycetes</taxon>
        <taxon>Diversisporales</taxon>
        <taxon>Gigasporaceae</taxon>
        <taxon>Cetraspora</taxon>
    </lineage>
</organism>